<feature type="binding site" evidence="8">
    <location>
        <begin position="140"/>
        <end position="142"/>
    </location>
    <ligand>
        <name>FAD</name>
        <dbReference type="ChEBI" id="CHEBI:57692"/>
    </ligand>
</feature>
<dbReference type="Gene3D" id="3.30.390.30">
    <property type="match status" value="1"/>
</dbReference>
<sequence length="473" mass="48712">MSRRSPDLLVIGAGTAGLVAARTAAALGARVLLVERDRFGGDCLWTGCVPSKALLAAAEAAAAVRGAARFGLHAEVTGIDTAQVMASVRRAITAIEPDDAPQTQHAKGVRTATGDVAFTGPDTVTVDGEPLRFRRAVVATGSHPVLPDVPGLADADPLTSDSLWDLTGLPGRVAVLGGGAIGCELGQAMARLGVQVTLVEPGPRLLAGEDPAAAALVQAALVRDGVDVRTGRHATGVEAHRLHLDDGATVTFDRLLVAAGRAPRTDGLGLAAAGIQRDERGNVRVDAQLATTNPRVWAAGDVTGHPRFTHLAGVHGSLAAGNAVLGLRRSVRLDAVPRVTYTSPELAAVGAPTAEDAERPAGHRVLSQSHEHSDRAVTDQRTDGVTRLVVDGRRRVVGATVVGARAGESLAELTLAVTQGLTTTDLAGTVHPYPAYTDPTWDAAVADATGRLQAGPARLAVTVLRRLAQLRAR</sequence>
<keyword evidence="8" id="KW-0547">Nucleotide-binding</keyword>
<evidence type="ECO:0000259" key="13">
    <source>
        <dbReference type="Pfam" id="PF07992"/>
    </source>
</evidence>
<evidence type="ECO:0000256" key="10">
    <source>
        <dbReference type="RuleBase" id="RU003691"/>
    </source>
</evidence>
<keyword evidence="2 10" id="KW-0285">Flavoprotein</keyword>
<dbReference type="InterPro" id="IPR012999">
    <property type="entry name" value="Pyr_OxRdtase_I_AS"/>
</dbReference>
<evidence type="ECO:0000256" key="6">
    <source>
        <dbReference type="ARBA" id="ARBA00023157"/>
    </source>
</evidence>
<keyword evidence="4" id="KW-0521">NADP</keyword>
<dbReference type="PRINTS" id="PR00368">
    <property type="entry name" value="FADPNR"/>
</dbReference>
<comment type="cofactor">
    <cofactor evidence="8">
        <name>FAD</name>
        <dbReference type="ChEBI" id="CHEBI:57692"/>
    </cofactor>
    <text evidence="8">Binds 1 FAD per subunit.</text>
</comment>
<dbReference type="GO" id="GO:0003955">
    <property type="term" value="F:NAD(P)H dehydrogenase (quinone) activity"/>
    <property type="evidence" value="ECO:0007669"/>
    <property type="project" value="TreeGrafter"/>
</dbReference>
<keyword evidence="6" id="KW-1015">Disulfide bond</keyword>
<feature type="binding site" evidence="8">
    <location>
        <position position="260"/>
    </location>
    <ligand>
        <name>NAD(+)</name>
        <dbReference type="ChEBI" id="CHEBI:57540"/>
    </ligand>
</feature>
<name>A0A7K3WEY1_9ACTN</name>
<reference evidence="14 15" key="1">
    <citation type="submission" date="2020-02" db="EMBL/GenBank/DDBJ databases">
        <title>The whole genome sequence of CPCC 205119.</title>
        <authorList>
            <person name="Jiang Z."/>
        </authorList>
    </citation>
    <scope>NUCLEOTIDE SEQUENCE [LARGE SCALE GENOMIC DNA]</scope>
    <source>
        <strain evidence="14 15">CPCC 205119</strain>
    </source>
</reference>
<dbReference type="Pfam" id="PF02852">
    <property type="entry name" value="Pyr_redox_dim"/>
    <property type="match status" value="1"/>
</dbReference>
<evidence type="ECO:0000256" key="9">
    <source>
        <dbReference type="PIRSR" id="PIRSR000350-4"/>
    </source>
</evidence>
<evidence type="ECO:0000256" key="4">
    <source>
        <dbReference type="ARBA" id="ARBA00022857"/>
    </source>
</evidence>
<evidence type="ECO:0000256" key="5">
    <source>
        <dbReference type="ARBA" id="ARBA00023002"/>
    </source>
</evidence>
<dbReference type="SUPFAM" id="SSF51905">
    <property type="entry name" value="FAD/NAD(P)-binding domain"/>
    <property type="match status" value="1"/>
</dbReference>
<evidence type="ECO:0000313" key="15">
    <source>
        <dbReference type="Proteomes" id="UP000470470"/>
    </source>
</evidence>
<dbReference type="InterPro" id="IPR023753">
    <property type="entry name" value="FAD/NAD-binding_dom"/>
</dbReference>
<dbReference type="PIRSF" id="PIRSF000350">
    <property type="entry name" value="Mercury_reductase_MerA"/>
    <property type="match status" value="1"/>
</dbReference>
<dbReference type="PANTHER" id="PTHR43014">
    <property type="entry name" value="MERCURIC REDUCTASE"/>
    <property type="match status" value="1"/>
</dbReference>
<feature type="compositionally biased region" description="Basic and acidic residues" evidence="11">
    <location>
        <begin position="369"/>
        <end position="381"/>
    </location>
</feature>
<feature type="domain" description="FAD/NAD(P)-binding" evidence="13">
    <location>
        <begin position="7"/>
        <end position="315"/>
    </location>
</feature>
<comment type="similarity">
    <text evidence="1 10">Belongs to the class-I pyridine nucleotide-disulfide oxidoreductase family.</text>
</comment>
<accession>A0A7K3WEY1</accession>
<evidence type="ECO:0000313" key="14">
    <source>
        <dbReference type="EMBL" id="NEL54994.1"/>
    </source>
</evidence>
<evidence type="ECO:0000256" key="2">
    <source>
        <dbReference type="ARBA" id="ARBA00022630"/>
    </source>
</evidence>
<feature type="binding site" evidence="8">
    <location>
        <position position="52"/>
    </location>
    <ligand>
        <name>FAD</name>
        <dbReference type="ChEBI" id="CHEBI:57692"/>
    </ligand>
</feature>
<evidence type="ECO:0000256" key="3">
    <source>
        <dbReference type="ARBA" id="ARBA00022827"/>
    </source>
</evidence>
<organism evidence="14 15">
    <name type="scientific">Goekera deserti</name>
    <dbReference type="NCBI Taxonomy" id="2497753"/>
    <lineage>
        <taxon>Bacteria</taxon>
        <taxon>Bacillati</taxon>
        <taxon>Actinomycetota</taxon>
        <taxon>Actinomycetes</taxon>
        <taxon>Geodermatophilales</taxon>
        <taxon>Geodermatophilaceae</taxon>
        <taxon>Goekera</taxon>
    </lineage>
</organism>
<comment type="caution">
    <text evidence="14">The sequence shown here is derived from an EMBL/GenBank/DDBJ whole genome shotgun (WGS) entry which is preliminary data.</text>
</comment>
<dbReference type="AlphaFoldDB" id="A0A7K3WEY1"/>
<keyword evidence="15" id="KW-1185">Reference proteome</keyword>
<dbReference type="EMBL" id="JAAGWK010000019">
    <property type="protein sequence ID" value="NEL54994.1"/>
    <property type="molecule type" value="Genomic_DNA"/>
</dbReference>
<dbReference type="Gene3D" id="3.50.50.60">
    <property type="entry name" value="FAD/NAD(P)-binding domain"/>
    <property type="match status" value="2"/>
</dbReference>
<dbReference type="RefSeq" id="WP_152729464.1">
    <property type="nucleotide sequence ID" value="NZ_JAABOZ010000003.1"/>
</dbReference>
<dbReference type="InterPro" id="IPR004099">
    <property type="entry name" value="Pyr_nucl-diS_OxRdtase_dimer"/>
</dbReference>
<dbReference type="PRINTS" id="PR00411">
    <property type="entry name" value="PNDRDTASEI"/>
</dbReference>
<dbReference type="Pfam" id="PF07992">
    <property type="entry name" value="Pyr_redox_2"/>
    <property type="match status" value="1"/>
</dbReference>
<feature type="disulfide bond" description="Redox-active" evidence="9">
    <location>
        <begin position="43"/>
        <end position="48"/>
    </location>
</feature>
<dbReference type="GO" id="GO:0016668">
    <property type="term" value="F:oxidoreductase activity, acting on a sulfur group of donors, NAD(P) as acceptor"/>
    <property type="evidence" value="ECO:0007669"/>
    <property type="project" value="InterPro"/>
</dbReference>
<evidence type="ECO:0000259" key="12">
    <source>
        <dbReference type="Pfam" id="PF02852"/>
    </source>
</evidence>
<evidence type="ECO:0000256" key="8">
    <source>
        <dbReference type="PIRSR" id="PIRSR000350-3"/>
    </source>
</evidence>
<dbReference type="PROSITE" id="PS00076">
    <property type="entry name" value="PYRIDINE_REDOX_1"/>
    <property type="match status" value="1"/>
</dbReference>
<feature type="domain" description="Pyridine nucleotide-disulphide oxidoreductase dimerisation" evidence="12">
    <location>
        <begin position="336"/>
        <end position="439"/>
    </location>
</feature>
<feature type="binding site" evidence="8">
    <location>
        <begin position="177"/>
        <end position="184"/>
    </location>
    <ligand>
        <name>NAD(+)</name>
        <dbReference type="ChEBI" id="CHEBI:57540"/>
    </ligand>
</feature>
<proteinExistence type="inferred from homology"/>
<dbReference type="PANTHER" id="PTHR43014:SF2">
    <property type="entry name" value="MERCURIC REDUCTASE"/>
    <property type="match status" value="1"/>
</dbReference>
<dbReference type="Proteomes" id="UP000470470">
    <property type="component" value="Unassembled WGS sequence"/>
</dbReference>
<dbReference type="InterPro" id="IPR036188">
    <property type="entry name" value="FAD/NAD-bd_sf"/>
</dbReference>
<dbReference type="SUPFAM" id="SSF55424">
    <property type="entry name" value="FAD/NAD-linked reductases, dimerisation (C-terminal) domain"/>
    <property type="match status" value="1"/>
</dbReference>
<gene>
    <name evidence="14" type="ORF">G1H19_13400</name>
</gene>
<dbReference type="InterPro" id="IPR016156">
    <property type="entry name" value="FAD/NAD-linked_Rdtase_dimer_sf"/>
</dbReference>
<dbReference type="InterPro" id="IPR001100">
    <property type="entry name" value="Pyr_nuc-diS_OxRdtase"/>
</dbReference>
<feature type="binding site" evidence="8">
    <location>
        <position position="301"/>
    </location>
    <ligand>
        <name>FAD</name>
        <dbReference type="ChEBI" id="CHEBI:57692"/>
    </ligand>
</feature>
<keyword evidence="3 8" id="KW-0274">FAD</keyword>
<protein>
    <submittedName>
        <fullName evidence="14">FAD-dependent oxidoreductase</fullName>
    </submittedName>
</protein>
<keyword evidence="5 10" id="KW-0560">Oxidoreductase</keyword>
<evidence type="ECO:0000256" key="7">
    <source>
        <dbReference type="ARBA" id="ARBA00023284"/>
    </source>
</evidence>
<keyword evidence="8" id="KW-0520">NAD</keyword>
<feature type="binding site" evidence="8">
    <location>
        <position position="200"/>
    </location>
    <ligand>
        <name>NAD(+)</name>
        <dbReference type="ChEBI" id="CHEBI:57540"/>
    </ligand>
</feature>
<dbReference type="GO" id="GO:0050660">
    <property type="term" value="F:flavin adenine dinucleotide binding"/>
    <property type="evidence" value="ECO:0007669"/>
    <property type="project" value="TreeGrafter"/>
</dbReference>
<keyword evidence="7 10" id="KW-0676">Redox-active center</keyword>
<feature type="region of interest" description="Disordered" evidence="11">
    <location>
        <begin position="350"/>
        <end position="381"/>
    </location>
</feature>
<evidence type="ECO:0000256" key="1">
    <source>
        <dbReference type="ARBA" id="ARBA00007532"/>
    </source>
</evidence>
<evidence type="ECO:0000256" key="11">
    <source>
        <dbReference type="SAM" id="MobiDB-lite"/>
    </source>
</evidence>